<dbReference type="EMBL" id="PFAJ01000014">
    <property type="protein sequence ID" value="PIR97510.1"/>
    <property type="molecule type" value="Genomic_DNA"/>
</dbReference>
<feature type="domain" description="PEP-utilising enzyme mobile" evidence="4">
    <location>
        <begin position="313"/>
        <end position="383"/>
    </location>
</feature>
<dbReference type="GO" id="GO:0008986">
    <property type="term" value="F:pyruvate, water dikinase activity"/>
    <property type="evidence" value="ECO:0007669"/>
    <property type="project" value="InterPro"/>
</dbReference>
<dbReference type="Proteomes" id="UP000230557">
    <property type="component" value="Unassembled WGS sequence"/>
</dbReference>
<keyword evidence="2" id="KW-0547">Nucleotide-binding</keyword>
<dbReference type="InterPro" id="IPR008279">
    <property type="entry name" value="PEP-util_enz_mobile_dom"/>
</dbReference>
<organism evidence="5 6">
    <name type="scientific">Candidatus Doudnabacteria bacterium CG10_big_fil_rev_8_21_14_0_10_41_10</name>
    <dbReference type="NCBI Taxonomy" id="1974551"/>
    <lineage>
        <taxon>Bacteria</taxon>
        <taxon>Candidatus Doudnaibacteriota</taxon>
    </lineage>
</organism>
<dbReference type="Pfam" id="PF00391">
    <property type="entry name" value="PEP-utilizers"/>
    <property type="match status" value="1"/>
</dbReference>
<accession>A0A2H0VGT7</accession>
<evidence type="ECO:0000256" key="1">
    <source>
        <dbReference type="ARBA" id="ARBA00007837"/>
    </source>
</evidence>
<dbReference type="Gene3D" id="3.50.30.10">
    <property type="entry name" value="Phosphohistidine domain"/>
    <property type="match status" value="1"/>
</dbReference>
<evidence type="ECO:0000313" key="5">
    <source>
        <dbReference type="EMBL" id="PIR97510.1"/>
    </source>
</evidence>
<comment type="caution">
    <text evidence="5">The sequence shown here is derived from an EMBL/GenBank/DDBJ whole genome shotgun (WGS) entry which is preliminary data.</text>
</comment>
<dbReference type="PANTHER" id="PTHR43030">
    <property type="entry name" value="PHOSPHOENOLPYRUVATE SYNTHASE"/>
    <property type="match status" value="1"/>
</dbReference>
<evidence type="ECO:0000256" key="3">
    <source>
        <dbReference type="ARBA" id="ARBA00022840"/>
    </source>
</evidence>
<protein>
    <recommendedName>
        <fullName evidence="4">PEP-utilising enzyme mobile domain-containing protein</fullName>
    </recommendedName>
</protein>
<comment type="similarity">
    <text evidence="1">Belongs to the PEP-utilizing enzyme family.</text>
</comment>
<proteinExistence type="inferred from homology"/>
<dbReference type="PANTHER" id="PTHR43030:SF1">
    <property type="entry name" value="PHOSPHOENOLPYRUVATE SYNTHASE"/>
    <property type="match status" value="1"/>
</dbReference>
<evidence type="ECO:0000256" key="2">
    <source>
        <dbReference type="ARBA" id="ARBA00022741"/>
    </source>
</evidence>
<dbReference type="SUPFAM" id="SSF52009">
    <property type="entry name" value="Phosphohistidine domain"/>
    <property type="match status" value="1"/>
</dbReference>
<keyword evidence="3" id="KW-0067">ATP-binding</keyword>
<reference evidence="6" key="1">
    <citation type="submission" date="2017-09" db="EMBL/GenBank/DDBJ databases">
        <title>Depth-based differentiation of microbial function through sediment-hosted aquifers and enrichment of novel symbionts in the deep terrestrial subsurface.</title>
        <authorList>
            <person name="Probst A.J."/>
            <person name="Ladd B."/>
            <person name="Jarett J.K."/>
            <person name="Geller-Mcgrath D.E."/>
            <person name="Sieber C.M.K."/>
            <person name="Emerson J.B."/>
            <person name="Anantharaman K."/>
            <person name="Thomas B.C."/>
            <person name="Malmstrom R."/>
            <person name="Stieglmeier M."/>
            <person name="Klingl A."/>
            <person name="Woyke T."/>
            <person name="Ryan C.M."/>
            <person name="Banfield J.F."/>
        </authorList>
    </citation>
    <scope>NUCLEOTIDE SEQUENCE [LARGE SCALE GENOMIC DNA]</scope>
</reference>
<evidence type="ECO:0000313" key="6">
    <source>
        <dbReference type="Proteomes" id="UP000230557"/>
    </source>
</evidence>
<sequence length="388" mass="44369">MMDSHLTSLFTTWFIDSNGEDYSKYLQNMVQEKIAKTGSKISMAPAFSILTSPKHVSLGMKEEQESLKIVDIIKKNSKLKKWFLSSPVSMLVKKFEKLSSSERRILYNHYQKWHWFPYTYIGPAYTLDYYLQVWSGLIRQKINPEKELKRLKEQNLNAQKKRALIIKELRINRHEKHLFDIAADIVWIKGYRKDCFFHGFFVMDLILKEIGRRTGMTLMQTKFLIPEELPLVLNGQDFTHEANERYKFCVVNMNGEKVQVLHGDKARKVLRKIQIEKVKKVKFGKLEGTCACPGKAKGTARIVNTTEDMSKMKKGNIMVSINTYPALVPAMKKAAAIVTQDGGITCHAAIVSRELQTPCVVGCKIATAVLKDGDMVEVDADRGVVKIL</sequence>
<gene>
    <name evidence="5" type="ORF">COT91_01045</name>
</gene>
<name>A0A2H0VGT7_9BACT</name>
<dbReference type="GO" id="GO:0005524">
    <property type="term" value="F:ATP binding"/>
    <property type="evidence" value="ECO:0007669"/>
    <property type="project" value="UniProtKB-KW"/>
</dbReference>
<dbReference type="InterPro" id="IPR018274">
    <property type="entry name" value="PEP_util_AS"/>
</dbReference>
<dbReference type="AlphaFoldDB" id="A0A2H0VGT7"/>
<dbReference type="InterPro" id="IPR036637">
    <property type="entry name" value="Phosphohistidine_dom_sf"/>
</dbReference>
<evidence type="ECO:0000259" key="4">
    <source>
        <dbReference type="Pfam" id="PF00391"/>
    </source>
</evidence>
<dbReference type="PROSITE" id="PS00370">
    <property type="entry name" value="PEP_ENZYMES_PHOS_SITE"/>
    <property type="match status" value="1"/>
</dbReference>
<dbReference type="InterPro" id="IPR006319">
    <property type="entry name" value="PEP_synth"/>
</dbReference>